<organism evidence="2">
    <name type="scientific">Tanacetum cinerariifolium</name>
    <name type="common">Dalmatian daisy</name>
    <name type="synonym">Chrysanthemum cinerariifolium</name>
    <dbReference type="NCBI Taxonomy" id="118510"/>
    <lineage>
        <taxon>Eukaryota</taxon>
        <taxon>Viridiplantae</taxon>
        <taxon>Streptophyta</taxon>
        <taxon>Embryophyta</taxon>
        <taxon>Tracheophyta</taxon>
        <taxon>Spermatophyta</taxon>
        <taxon>Magnoliopsida</taxon>
        <taxon>eudicotyledons</taxon>
        <taxon>Gunneridae</taxon>
        <taxon>Pentapetalae</taxon>
        <taxon>asterids</taxon>
        <taxon>campanulids</taxon>
        <taxon>Asterales</taxon>
        <taxon>Asteraceae</taxon>
        <taxon>Asteroideae</taxon>
        <taxon>Anthemideae</taxon>
        <taxon>Anthemidinae</taxon>
        <taxon>Tanacetum</taxon>
    </lineage>
</organism>
<gene>
    <name evidence="2" type="ORF">Tci_930409</name>
</gene>
<feature type="non-terminal residue" evidence="2">
    <location>
        <position position="1"/>
    </location>
</feature>
<feature type="non-terminal residue" evidence="2">
    <location>
        <position position="58"/>
    </location>
</feature>
<feature type="region of interest" description="Disordered" evidence="1">
    <location>
        <begin position="1"/>
        <end position="34"/>
    </location>
</feature>
<name>A0A699XJB6_TANCI</name>
<reference evidence="2" key="1">
    <citation type="journal article" date="2019" name="Sci. Rep.">
        <title>Draft genome of Tanacetum cinerariifolium, the natural source of mosquito coil.</title>
        <authorList>
            <person name="Yamashiro T."/>
            <person name="Shiraishi A."/>
            <person name="Satake H."/>
            <person name="Nakayama K."/>
        </authorList>
    </citation>
    <scope>NUCLEOTIDE SEQUENCE</scope>
</reference>
<evidence type="ECO:0000313" key="2">
    <source>
        <dbReference type="EMBL" id="GFD58440.1"/>
    </source>
</evidence>
<sequence length="58" mass="5345">LRSTVGGMYRGSGSGGNDDGSNGDGTGGGDECADGVVHLARCSPAKGGDSEASGDGGG</sequence>
<accession>A0A699XJB6</accession>
<comment type="caution">
    <text evidence="2">The sequence shown here is derived from an EMBL/GenBank/DDBJ whole genome shotgun (WGS) entry which is preliminary data.</text>
</comment>
<proteinExistence type="predicted"/>
<feature type="compositionally biased region" description="Gly residues" evidence="1">
    <location>
        <begin position="8"/>
        <end position="30"/>
    </location>
</feature>
<protein>
    <submittedName>
        <fullName evidence="2">Uncharacterized protein</fullName>
    </submittedName>
</protein>
<dbReference type="EMBL" id="BKCJ011853102">
    <property type="protein sequence ID" value="GFD58440.1"/>
    <property type="molecule type" value="Genomic_DNA"/>
</dbReference>
<evidence type="ECO:0000256" key="1">
    <source>
        <dbReference type="SAM" id="MobiDB-lite"/>
    </source>
</evidence>
<dbReference type="AlphaFoldDB" id="A0A699XJB6"/>